<evidence type="ECO:0000313" key="3">
    <source>
        <dbReference type="EMBL" id="PKZ65216.1"/>
    </source>
</evidence>
<dbReference type="Proteomes" id="UP000234662">
    <property type="component" value="Unassembled WGS sequence"/>
</dbReference>
<keyword evidence="2" id="KW-0472">Membrane</keyword>
<feature type="transmembrane region" description="Helical" evidence="2">
    <location>
        <begin position="60"/>
        <end position="84"/>
    </location>
</feature>
<name>A0A2I1R7X8_9ACTN</name>
<keyword evidence="2" id="KW-1133">Transmembrane helix</keyword>
<comment type="caution">
    <text evidence="3">The sequence shown here is derived from an EMBL/GenBank/DDBJ whole genome shotgun (WGS) entry which is preliminary data.</text>
</comment>
<evidence type="ECO:0000256" key="1">
    <source>
        <dbReference type="SAM" id="MobiDB-lite"/>
    </source>
</evidence>
<sequence length="124" mass="13419">MTTHSTIASTRPPAHVAPTSSSPRWLTAVLRCDRALSSWFIGAGFFFAPVLLILDPWPIAVVIAWVTISASGLWLGLLGVFMAAGLAQVLRAGEEIPDEFWSGLLEYRIRTGRTPTDPASGARR</sequence>
<organism evidence="3 4">
    <name type="scientific">Gordonia terrae</name>
    <dbReference type="NCBI Taxonomy" id="2055"/>
    <lineage>
        <taxon>Bacteria</taxon>
        <taxon>Bacillati</taxon>
        <taxon>Actinomycetota</taxon>
        <taxon>Actinomycetes</taxon>
        <taxon>Mycobacteriales</taxon>
        <taxon>Gordoniaceae</taxon>
        <taxon>Gordonia</taxon>
    </lineage>
</organism>
<proteinExistence type="predicted"/>
<feature type="transmembrane region" description="Helical" evidence="2">
    <location>
        <begin position="36"/>
        <end position="54"/>
    </location>
</feature>
<gene>
    <name evidence="3" type="ORF">CYJ73_13050</name>
</gene>
<protein>
    <submittedName>
        <fullName evidence="3">Uncharacterized protein</fullName>
    </submittedName>
</protein>
<dbReference type="EMBL" id="PKJC01000008">
    <property type="protein sequence ID" value="PKZ65216.1"/>
    <property type="molecule type" value="Genomic_DNA"/>
</dbReference>
<reference evidence="3 4" key="1">
    <citation type="submission" date="2017-12" db="EMBL/GenBank/DDBJ databases">
        <title>Phylogenetic diversity of female urinary microbiome.</title>
        <authorList>
            <person name="Thomas-White K."/>
            <person name="Wolfe A.J."/>
        </authorList>
    </citation>
    <scope>NUCLEOTIDE SEQUENCE [LARGE SCALE GENOMIC DNA]</scope>
    <source>
        <strain evidence="3 4">UMB0777</strain>
    </source>
</reference>
<accession>A0A2I1R7X8</accession>
<feature type="region of interest" description="Disordered" evidence="1">
    <location>
        <begin position="1"/>
        <end position="20"/>
    </location>
</feature>
<evidence type="ECO:0000256" key="2">
    <source>
        <dbReference type="SAM" id="Phobius"/>
    </source>
</evidence>
<keyword evidence="2" id="KW-0812">Transmembrane</keyword>
<dbReference type="AlphaFoldDB" id="A0A2I1R7X8"/>
<dbReference type="RefSeq" id="WP_101820486.1">
    <property type="nucleotide sequence ID" value="NZ_PKJC01000008.1"/>
</dbReference>
<evidence type="ECO:0000313" key="4">
    <source>
        <dbReference type="Proteomes" id="UP000234662"/>
    </source>
</evidence>